<keyword evidence="2" id="KW-1185">Reference proteome</keyword>
<dbReference type="Proteomes" id="UP000479000">
    <property type="component" value="Unassembled WGS sequence"/>
</dbReference>
<evidence type="ECO:0000313" key="2">
    <source>
        <dbReference type="Proteomes" id="UP000479000"/>
    </source>
</evidence>
<dbReference type="AlphaFoldDB" id="A0A6H5HGU9"/>
<dbReference type="EMBL" id="CADCXU010029131">
    <property type="protein sequence ID" value="CAB0015465.1"/>
    <property type="molecule type" value="Genomic_DNA"/>
</dbReference>
<proteinExistence type="predicted"/>
<evidence type="ECO:0000313" key="1">
    <source>
        <dbReference type="EMBL" id="CAB0015465.1"/>
    </source>
</evidence>
<accession>A0A6H5HGU9</accession>
<reference evidence="1 2" key="1">
    <citation type="submission" date="2020-02" db="EMBL/GenBank/DDBJ databases">
        <authorList>
            <person name="Ferguson B K."/>
        </authorList>
    </citation>
    <scope>NUCLEOTIDE SEQUENCE [LARGE SCALE GENOMIC DNA]</scope>
</reference>
<sequence>MKRLTGGKQKVSLFICPINTHNRRIDHSNVHTIMRCQVCTVCRMSCSVVSTPSRKRSECRIGRAQKTVQSATPFEGIY</sequence>
<name>A0A6H5HGU9_9HEMI</name>
<protein>
    <submittedName>
        <fullName evidence="1">Uncharacterized protein</fullName>
    </submittedName>
</protein>
<organism evidence="1 2">
    <name type="scientific">Nesidiocoris tenuis</name>
    <dbReference type="NCBI Taxonomy" id="355587"/>
    <lineage>
        <taxon>Eukaryota</taxon>
        <taxon>Metazoa</taxon>
        <taxon>Ecdysozoa</taxon>
        <taxon>Arthropoda</taxon>
        <taxon>Hexapoda</taxon>
        <taxon>Insecta</taxon>
        <taxon>Pterygota</taxon>
        <taxon>Neoptera</taxon>
        <taxon>Paraneoptera</taxon>
        <taxon>Hemiptera</taxon>
        <taxon>Heteroptera</taxon>
        <taxon>Panheteroptera</taxon>
        <taxon>Cimicomorpha</taxon>
        <taxon>Miridae</taxon>
        <taxon>Dicyphina</taxon>
        <taxon>Nesidiocoris</taxon>
    </lineage>
</organism>
<gene>
    <name evidence="1" type="ORF">NTEN_LOCUS19805</name>
</gene>